<accession>A0A4U6UFL4</accession>
<dbReference type="AlphaFoldDB" id="A0A4U6UFL4"/>
<proteinExistence type="predicted"/>
<dbReference type="SUPFAM" id="SSF54236">
    <property type="entry name" value="Ubiquitin-like"/>
    <property type="match status" value="1"/>
</dbReference>
<sequence length="41" mass="4759">MQIFVRSPTGRMICLRVQPSHTLYAVKQKILEHHHLAFDGV</sequence>
<dbReference type="Gramene" id="TKW09217">
    <property type="protein sequence ID" value="TKW09217"/>
    <property type="gene ID" value="SEVIR_6G079250v2"/>
</dbReference>
<keyword evidence="2" id="KW-1185">Reference proteome</keyword>
<dbReference type="EMBL" id="CM016557">
    <property type="protein sequence ID" value="TKW09217.1"/>
    <property type="molecule type" value="Genomic_DNA"/>
</dbReference>
<evidence type="ECO:0008006" key="3">
    <source>
        <dbReference type="Google" id="ProtNLM"/>
    </source>
</evidence>
<evidence type="ECO:0000313" key="2">
    <source>
        <dbReference type="Proteomes" id="UP000298652"/>
    </source>
</evidence>
<organism evidence="1 2">
    <name type="scientific">Setaria viridis</name>
    <name type="common">Green bristlegrass</name>
    <name type="synonym">Setaria italica subsp. viridis</name>
    <dbReference type="NCBI Taxonomy" id="4556"/>
    <lineage>
        <taxon>Eukaryota</taxon>
        <taxon>Viridiplantae</taxon>
        <taxon>Streptophyta</taxon>
        <taxon>Embryophyta</taxon>
        <taxon>Tracheophyta</taxon>
        <taxon>Spermatophyta</taxon>
        <taxon>Magnoliopsida</taxon>
        <taxon>Liliopsida</taxon>
        <taxon>Poales</taxon>
        <taxon>Poaceae</taxon>
        <taxon>PACMAD clade</taxon>
        <taxon>Panicoideae</taxon>
        <taxon>Panicodae</taxon>
        <taxon>Paniceae</taxon>
        <taxon>Cenchrinae</taxon>
        <taxon>Setaria</taxon>
    </lineage>
</organism>
<dbReference type="InterPro" id="IPR029071">
    <property type="entry name" value="Ubiquitin-like_domsf"/>
</dbReference>
<dbReference type="Gene3D" id="3.10.20.90">
    <property type="entry name" value="Phosphatidylinositol 3-kinase Catalytic Subunit, Chain A, domain 1"/>
    <property type="match status" value="1"/>
</dbReference>
<gene>
    <name evidence="1" type="ORF">SEVIR_6G079250v2</name>
</gene>
<protein>
    <recommendedName>
        <fullName evidence="3">Ubiquitin-like domain-containing protein</fullName>
    </recommendedName>
</protein>
<evidence type="ECO:0000313" key="1">
    <source>
        <dbReference type="EMBL" id="TKW09217.1"/>
    </source>
</evidence>
<reference evidence="1" key="1">
    <citation type="submission" date="2019-03" db="EMBL/GenBank/DDBJ databases">
        <title>WGS assembly of Setaria viridis.</title>
        <authorList>
            <person name="Huang P."/>
            <person name="Jenkins J."/>
            <person name="Grimwood J."/>
            <person name="Barry K."/>
            <person name="Healey A."/>
            <person name="Mamidi S."/>
            <person name="Sreedasyam A."/>
            <person name="Shu S."/>
            <person name="Feldman M."/>
            <person name="Wu J."/>
            <person name="Yu Y."/>
            <person name="Chen C."/>
            <person name="Johnson J."/>
            <person name="Rokhsar D."/>
            <person name="Baxter I."/>
            <person name="Schmutz J."/>
            <person name="Brutnell T."/>
            <person name="Kellogg E."/>
        </authorList>
    </citation>
    <scope>NUCLEOTIDE SEQUENCE [LARGE SCALE GENOMIC DNA]</scope>
</reference>
<name>A0A4U6UFL4_SETVI</name>
<dbReference type="Proteomes" id="UP000298652">
    <property type="component" value="Chromosome 6"/>
</dbReference>